<dbReference type="HOGENOM" id="CLU_006937_6_3_1"/>
<evidence type="ECO:0000313" key="5">
    <source>
        <dbReference type="EMBL" id="KEZ43925.1"/>
    </source>
</evidence>
<dbReference type="Proteomes" id="UP000028545">
    <property type="component" value="Unassembled WGS sequence"/>
</dbReference>
<dbReference type="RefSeq" id="XP_016643724.1">
    <property type="nucleotide sequence ID" value="XM_016786748.1"/>
</dbReference>
<name>A0A084G9B3_PSEDA</name>
<dbReference type="InterPro" id="IPR051209">
    <property type="entry name" value="FAD-bind_Monooxygenase_sf"/>
</dbReference>
<dbReference type="VEuPathDB" id="FungiDB:SAPIO_CDS4113"/>
<dbReference type="Gene3D" id="3.50.50.60">
    <property type="entry name" value="FAD/NAD(P)-binding domain"/>
    <property type="match status" value="3"/>
</dbReference>
<dbReference type="GeneID" id="27723185"/>
<dbReference type="SUPFAM" id="SSF51905">
    <property type="entry name" value="FAD/NAD(P)-binding domain"/>
    <property type="match status" value="2"/>
</dbReference>
<dbReference type="InterPro" id="IPR020946">
    <property type="entry name" value="Flavin_mOase-like"/>
</dbReference>
<dbReference type="GO" id="GO:0050661">
    <property type="term" value="F:NADP binding"/>
    <property type="evidence" value="ECO:0007669"/>
    <property type="project" value="InterPro"/>
</dbReference>
<accession>A0A084G9B3</accession>
<dbReference type="GO" id="GO:0050660">
    <property type="term" value="F:flavin adenine dinucleotide binding"/>
    <property type="evidence" value="ECO:0007669"/>
    <property type="project" value="InterPro"/>
</dbReference>
<dbReference type="EMBL" id="JOWA01000090">
    <property type="protein sequence ID" value="KEZ43925.1"/>
    <property type="molecule type" value="Genomic_DNA"/>
</dbReference>
<dbReference type="OMA" id="QNTALEH"/>
<dbReference type="PANTHER" id="PTHR42877:SF8">
    <property type="entry name" value="MONOOXYGENASE"/>
    <property type="match status" value="1"/>
</dbReference>
<protein>
    <recommendedName>
        <fullName evidence="7">Monooxygenase</fullName>
    </recommendedName>
</protein>
<dbReference type="Pfam" id="PF00743">
    <property type="entry name" value="FMO-like"/>
    <property type="match status" value="1"/>
</dbReference>
<evidence type="ECO:0000256" key="2">
    <source>
        <dbReference type="ARBA" id="ARBA00022630"/>
    </source>
</evidence>
<keyword evidence="3" id="KW-0274">FAD</keyword>
<proteinExistence type="inferred from homology"/>
<gene>
    <name evidence="5" type="ORF">SAPIO_CDS4113</name>
</gene>
<keyword evidence="4" id="KW-0560">Oxidoreductase</keyword>
<dbReference type="KEGG" id="sapo:SAPIO_CDS4113"/>
<evidence type="ECO:0000256" key="3">
    <source>
        <dbReference type="ARBA" id="ARBA00022827"/>
    </source>
</evidence>
<keyword evidence="6" id="KW-1185">Reference proteome</keyword>
<organism evidence="5 6">
    <name type="scientific">Pseudallescheria apiosperma</name>
    <name type="common">Scedosporium apiospermum</name>
    <dbReference type="NCBI Taxonomy" id="563466"/>
    <lineage>
        <taxon>Eukaryota</taxon>
        <taxon>Fungi</taxon>
        <taxon>Dikarya</taxon>
        <taxon>Ascomycota</taxon>
        <taxon>Pezizomycotina</taxon>
        <taxon>Sordariomycetes</taxon>
        <taxon>Hypocreomycetidae</taxon>
        <taxon>Microascales</taxon>
        <taxon>Microascaceae</taxon>
        <taxon>Scedosporium</taxon>
    </lineage>
</organism>
<keyword evidence="2" id="KW-0285">Flavoprotein</keyword>
<evidence type="ECO:0000256" key="1">
    <source>
        <dbReference type="ARBA" id="ARBA00010139"/>
    </source>
</evidence>
<comment type="similarity">
    <text evidence="1">Belongs to the FAD-binding monooxygenase family.</text>
</comment>
<evidence type="ECO:0000256" key="4">
    <source>
        <dbReference type="ARBA" id="ARBA00023002"/>
    </source>
</evidence>
<dbReference type="OrthoDB" id="74360at2759"/>
<dbReference type="PANTHER" id="PTHR42877">
    <property type="entry name" value="L-ORNITHINE N(5)-MONOOXYGENASE-RELATED"/>
    <property type="match status" value="1"/>
</dbReference>
<comment type="caution">
    <text evidence="5">The sequence shown here is derived from an EMBL/GenBank/DDBJ whole genome shotgun (WGS) entry which is preliminary data.</text>
</comment>
<sequence length="628" mass="70949">MEKEQAETVEEQALVYNFSHVSFNFSIASVSNISILLLRYENRANYSRPPRRLRCTIIGAGVSGLLMGYKLRKHLKDYVDFQIFEKSPELGGTCYASSQEINSYLKGVALHFELEQFIRYNSKVISAEWSDNTSTWTVQIENGPAVEAEILVNASGILNNLQMPDIEGLSTFSGPVLHTAQWDSSVDLRDKKIGVVGSGASAIQLLPQIQPLADKIHVYIRTPSWICPPVALPDGGTASYEYQEREKERFRWNDEVYLETRKAMEDKFNGMFRAFVKDSPEQRDLRTKFEARMKSLIPDEVLQKHLIPSFEVGCRRINPGEDFLIALQKPNVEPVFHQIEKIVPEGTIAGGVLYPADVLVAATGFNTTFTPRFPIIGLNRVNLQDLWSENPISYLGTGVAGFPNYLIFLGPNTPISNGSLMGALEATSDYFIRILRKMIRQRIKSFKVRPDAQRDFDVHTQASMRDMVWTGTCRSWFKRGVDGKVTALWPGSSLHYMQVLAENRWEDYEWEYEGERYAYWGHGLSWVESPKLDPLGIEEQEAWRTATTIPRKGSDLSFYLWKSPPLPRSCLLPFQNSQSRLRTRPDQGVEVTEKATNSPKEVVALNGVLGGVATDSGKEQRVGVTVPV</sequence>
<evidence type="ECO:0008006" key="7">
    <source>
        <dbReference type="Google" id="ProtNLM"/>
    </source>
</evidence>
<reference evidence="5 6" key="1">
    <citation type="journal article" date="2014" name="Genome Announc.">
        <title>Draft genome sequence of the pathogenic fungus Scedosporium apiospermum.</title>
        <authorList>
            <person name="Vandeputte P."/>
            <person name="Ghamrawi S."/>
            <person name="Rechenmann M."/>
            <person name="Iltis A."/>
            <person name="Giraud S."/>
            <person name="Fleury M."/>
            <person name="Thornton C."/>
            <person name="Delhaes L."/>
            <person name="Meyer W."/>
            <person name="Papon N."/>
            <person name="Bouchara J.P."/>
        </authorList>
    </citation>
    <scope>NUCLEOTIDE SEQUENCE [LARGE SCALE GENOMIC DNA]</scope>
    <source>
        <strain evidence="5 6">IHEM 14462</strain>
    </source>
</reference>
<dbReference type="AlphaFoldDB" id="A0A084G9B3"/>
<dbReference type="InterPro" id="IPR036188">
    <property type="entry name" value="FAD/NAD-bd_sf"/>
</dbReference>
<dbReference type="GO" id="GO:0004499">
    <property type="term" value="F:N,N-dimethylaniline monooxygenase activity"/>
    <property type="evidence" value="ECO:0007669"/>
    <property type="project" value="InterPro"/>
</dbReference>
<evidence type="ECO:0000313" key="6">
    <source>
        <dbReference type="Proteomes" id="UP000028545"/>
    </source>
</evidence>